<dbReference type="PANTHER" id="PTHR46233:SF3">
    <property type="entry name" value="HYDROXYACYLGLUTATHIONE HYDROLASE GLOC"/>
    <property type="match status" value="1"/>
</dbReference>
<dbReference type="RefSeq" id="WP_100422810.1">
    <property type="nucleotide sequence ID" value="NZ_BOOX01000006.1"/>
</dbReference>
<dbReference type="InterPro" id="IPR001279">
    <property type="entry name" value="Metallo-B-lactamas"/>
</dbReference>
<dbReference type="PANTHER" id="PTHR46233">
    <property type="entry name" value="HYDROXYACYLGLUTATHIONE HYDROLASE GLOC"/>
    <property type="match status" value="1"/>
</dbReference>
<dbReference type="Pfam" id="PF00753">
    <property type="entry name" value="Lactamase_B"/>
    <property type="match status" value="1"/>
</dbReference>
<comment type="caution">
    <text evidence="7">The sequence shown here is derived from an EMBL/GenBank/DDBJ whole genome shotgun (WGS) entry which is preliminary data.</text>
</comment>
<gene>
    <name evidence="7" type="ORF">CLV28_1662</name>
</gene>
<evidence type="ECO:0000256" key="4">
    <source>
        <dbReference type="ARBA" id="ARBA00022833"/>
    </source>
</evidence>
<dbReference type="Proteomes" id="UP000231693">
    <property type="component" value="Unassembled WGS sequence"/>
</dbReference>
<reference evidence="7 8" key="1">
    <citation type="submission" date="2017-11" db="EMBL/GenBank/DDBJ databases">
        <title>Genomic Encyclopedia of Archaeal and Bacterial Type Strains, Phase II (KMG-II): From Individual Species to Whole Genera.</title>
        <authorList>
            <person name="Goeker M."/>
        </authorList>
    </citation>
    <scope>NUCLEOTIDE SEQUENCE [LARGE SCALE GENOMIC DNA]</scope>
    <source>
        <strain evidence="7 8">DSM 25478</strain>
    </source>
</reference>
<evidence type="ECO:0000256" key="5">
    <source>
        <dbReference type="SAM" id="MobiDB-lite"/>
    </source>
</evidence>
<comment type="cofactor">
    <cofactor evidence="1">
        <name>Zn(2+)</name>
        <dbReference type="ChEBI" id="CHEBI:29105"/>
    </cofactor>
</comment>
<name>A0A2M9CQP7_9CELL</name>
<sequence length="303" mass="31481">MDRTPSRPPVDPGATLVLEQVVSPVFGASCWIVGLRAGGPCVVVDPGARVSERVRDVVSRHGWEPVAVLATHGHLDHVADAAGLSAYYGVPVRLHADDAYRLDDPFGTIDRPGASGTLVAALAAAGLDPADYRAPHDVRTFGTSRSGTSRTGATRPGTAHRGAWRDEPLDLDLDLGLDLDPGFTAADRTGPRALAVRAVHAPGHTQGSTLYLLDDVDASRVGGARVGGARVDVALTGDVLFAGTIGRTDLPGGDPALMQRTLRDVLGHGGTPGAEIDGARAVLPGHGPTSTLAHERRTNPYLR</sequence>
<dbReference type="GO" id="GO:0016787">
    <property type="term" value="F:hydrolase activity"/>
    <property type="evidence" value="ECO:0007669"/>
    <property type="project" value="UniProtKB-KW"/>
</dbReference>
<feature type="region of interest" description="Disordered" evidence="5">
    <location>
        <begin position="139"/>
        <end position="165"/>
    </location>
</feature>
<protein>
    <submittedName>
        <fullName evidence="7">Glyoxylase-like metal-dependent hydrolase (Beta-lactamase superfamily II)</fullName>
    </submittedName>
</protein>
<keyword evidence="8" id="KW-1185">Reference proteome</keyword>
<dbReference type="GO" id="GO:0046872">
    <property type="term" value="F:metal ion binding"/>
    <property type="evidence" value="ECO:0007669"/>
    <property type="project" value="UniProtKB-KW"/>
</dbReference>
<feature type="compositionally biased region" description="Basic and acidic residues" evidence="5">
    <location>
        <begin position="293"/>
        <end position="303"/>
    </location>
</feature>
<dbReference type="SUPFAM" id="SSF56281">
    <property type="entry name" value="Metallo-hydrolase/oxidoreductase"/>
    <property type="match status" value="1"/>
</dbReference>
<dbReference type="CDD" id="cd06262">
    <property type="entry name" value="metallo-hydrolase-like_MBL-fold"/>
    <property type="match status" value="1"/>
</dbReference>
<evidence type="ECO:0000313" key="7">
    <source>
        <dbReference type="EMBL" id="PJJ74168.1"/>
    </source>
</evidence>
<evidence type="ECO:0000256" key="3">
    <source>
        <dbReference type="ARBA" id="ARBA00022801"/>
    </source>
</evidence>
<evidence type="ECO:0000259" key="6">
    <source>
        <dbReference type="SMART" id="SM00849"/>
    </source>
</evidence>
<dbReference type="PROSITE" id="PS51257">
    <property type="entry name" value="PROKAR_LIPOPROTEIN"/>
    <property type="match status" value="1"/>
</dbReference>
<organism evidence="7 8">
    <name type="scientific">Sediminihabitans luteus</name>
    <dbReference type="NCBI Taxonomy" id="1138585"/>
    <lineage>
        <taxon>Bacteria</taxon>
        <taxon>Bacillati</taxon>
        <taxon>Actinomycetota</taxon>
        <taxon>Actinomycetes</taxon>
        <taxon>Micrococcales</taxon>
        <taxon>Cellulomonadaceae</taxon>
        <taxon>Sediminihabitans</taxon>
    </lineage>
</organism>
<evidence type="ECO:0000313" key="8">
    <source>
        <dbReference type="Proteomes" id="UP000231693"/>
    </source>
</evidence>
<feature type="region of interest" description="Disordered" evidence="5">
    <location>
        <begin position="284"/>
        <end position="303"/>
    </location>
</feature>
<keyword evidence="2" id="KW-0479">Metal-binding</keyword>
<feature type="domain" description="Metallo-beta-lactamase" evidence="6">
    <location>
        <begin position="27"/>
        <end position="286"/>
    </location>
</feature>
<accession>A0A2M9CQP7</accession>
<dbReference type="EMBL" id="PGFE01000002">
    <property type="protein sequence ID" value="PJJ74168.1"/>
    <property type="molecule type" value="Genomic_DNA"/>
</dbReference>
<dbReference type="InterPro" id="IPR036866">
    <property type="entry name" value="RibonucZ/Hydroxyglut_hydro"/>
</dbReference>
<dbReference type="InterPro" id="IPR051453">
    <property type="entry name" value="MBL_Glyoxalase_II"/>
</dbReference>
<dbReference type="AlphaFoldDB" id="A0A2M9CQP7"/>
<proteinExistence type="predicted"/>
<keyword evidence="3 7" id="KW-0378">Hydrolase</keyword>
<evidence type="ECO:0000256" key="1">
    <source>
        <dbReference type="ARBA" id="ARBA00001947"/>
    </source>
</evidence>
<dbReference type="OrthoDB" id="2971563at2"/>
<dbReference type="Gene3D" id="3.60.15.10">
    <property type="entry name" value="Ribonuclease Z/Hydroxyacylglutathione hydrolase-like"/>
    <property type="match status" value="2"/>
</dbReference>
<evidence type="ECO:0000256" key="2">
    <source>
        <dbReference type="ARBA" id="ARBA00022723"/>
    </source>
</evidence>
<feature type="compositionally biased region" description="Low complexity" evidence="5">
    <location>
        <begin position="140"/>
        <end position="157"/>
    </location>
</feature>
<dbReference type="SMART" id="SM00849">
    <property type="entry name" value="Lactamase_B"/>
    <property type="match status" value="1"/>
</dbReference>
<keyword evidence="4" id="KW-0862">Zinc</keyword>